<protein>
    <submittedName>
        <fullName evidence="1">Uncharacterized protein</fullName>
    </submittedName>
</protein>
<name>A0ABD2NKG0_9CUCU</name>
<organism evidence="1 2">
    <name type="scientific">Cryptolaemus montrouzieri</name>
    <dbReference type="NCBI Taxonomy" id="559131"/>
    <lineage>
        <taxon>Eukaryota</taxon>
        <taxon>Metazoa</taxon>
        <taxon>Ecdysozoa</taxon>
        <taxon>Arthropoda</taxon>
        <taxon>Hexapoda</taxon>
        <taxon>Insecta</taxon>
        <taxon>Pterygota</taxon>
        <taxon>Neoptera</taxon>
        <taxon>Endopterygota</taxon>
        <taxon>Coleoptera</taxon>
        <taxon>Polyphaga</taxon>
        <taxon>Cucujiformia</taxon>
        <taxon>Coccinelloidea</taxon>
        <taxon>Coccinellidae</taxon>
        <taxon>Scymninae</taxon>
        <taxon>Scymnini</taxon>
        <taxon>Cryptolaemus</taxon>
    </lineage>
</organism>
<sequence length="105" mass="12299">MSFERSGSYYKQYSTHNSTMIPENEKVYSEEIDVVYEEFKRGLEKPKVFQRTIIGNNHMVISANCFGKKKNSNIVFKAYAVTRSVKAMKEQIFEEFPPFKILLLT</sequence>
<dbReference type="Proteomes" id="UP001516400">
    <property type="component" value="Unassembled WGS sequence"/>
</dbReference>
<evidence type="ECO:0000313" key="1">
    <source>
        <dbReference type="EMBL" id="KAL3279040.1"/>
    </source>
</evidence>
<dbReference type="EMBL" id="JABFTP020000124">
    <property type="protein sequence ID" value="KAL3279040.1"/>
    <property type="molecule type" value="Genomic_DNA"/>
</dbReference>
<comment type="caution">
    <text evidence="1">The sequence shown here is derived from an EMBL/GenBank/DDBJ whole genome shotgun (WGS) entry which is preliminary data.</text>
</comment>
<evidence type="ECO:0000313" key="2">
    <source>
        <dbReference type="Proteomes" id="UP001516400"/>
    </source>
</evidence>
<accession>A0ABD2NKG0</accession>
<keyword evidence="2" id="KW-1185">Reference proteome</keyword>
<reference evidence="1 2" key="1">
    <citation type="journal article" date="2021" name="BMC Biol.">
        <title>Horizontally acquired antibacterial genes associated with adaptive radiation of ladybird beetles.</title>
        <authorList>
            <person name="Li H.S."/>
            <person name="Tang X.F."/>
            <person name="Huang Y.H."/>
            <person name="Xu Z.Y."/>
            <person name="Chen M.L."/>
            <person name="Du X.Y."/>
            <person name="Qiu B.Y."/>
            <person name="Chen P.T."/>
            <person name="Zhang W."/>
            <person name="Slipinski A."/>
            <person name="Escalona H.E."/>
            <person name="Waterhouse R.M."/>
            <person name="Zwick A."/>
            <person name="Pang H."/>
        </authorList>
    </citation>
    <scope>NUCLEOTIDE SEQUENCE [LARGE SCALE GENOMIC DNA]</scope>
    <source>
        <strain evidence="1">SYSU2018</strain>
    </source>
</reference>
<dbReference type="AlphaFoldDB" id="A0ABD2NKG0"/>
<gene>
    <name evidence="1" type="ORF">HHI36_016556</name>
</gene>
<proteinExistence type="predicted"/>